<evidence type="ECO:0000313" key="2">
    <source>
        <dbReference type="EMBL" id="MBF0636933.1"/>
    </source>
</evidence>
<protein>
    <submittedName>
        <fullName evidence="2">TrbG/VirB9 family P-type conjugative transfer protein</fullName>
    </submittedName>
</protein>
<accession>A0ABR9XSE7</accession>
<gene>
    <name evidence="2" type="ORF">INT08_07085</name>
</gene>
<dbReference type="InterPro" id="IPR010258">
    <property type="entry name" value="Conjugal_tfr_TrbG/VirB9/CagX"/>
</dbReference>
<organism evidence="2 3">
    <name type="scientific">Prosthecochloris ethylica</name>
    <dbReference type="NCBI Taxonomy" id="2743976"/>
    <lineage>
        <taxon>Bacteria</taxon>
        <taxon>Pseudomonadati</taxon>
        <taxon>Chlorobiota</taxon>
        <taxon>Chlorobiia</taxon>
        <taxon>Chlorobiales</taxon>
        <taxon>Chlorobiaceae</taxon>
        <taxon>Prosthecochloris</taxon>
    </lineage>
</organism>
<keyword evidence="3" id="KW-1185">Reference proteome</keyword>
<dbReference type="Proteomes" id="UP000619838">
    <property type="component" value="Unassembled WGS sequence"/>
</dbReference>
<dbReference type="Pfam" id="PF03524">
    <property type="entry name" value="CagX"/>
    <property type="match status" value="1"/>
</dbReference>
<evidence type="ECO:0000256" key="1">
    <source>
        <dbReference type="SAM" id="SignalP"/>
    </source>
</evidence>
<keyword evidence="1" id="KW-0732">Signal</keyword>
<feature type="signal peptide" evidence="1">
    <location>
        <begin position="1"/>
        <end position="23"/>
    </location>
</feature>
<feature type="chain" id="PRO_5045951558" evidence="1">
    <location>
        <begin position="24"/>
        <end position="151"/>
    </location>
</feature>
<dbReference type="RefSeq" id="WP_175187323.1">
    <property type="nucleotide sequence ID" value="NZ_JABVZQ010000007.1"/>
</dbReference>
<name>A0ABR9XSE7_9CHLB</name>
<evidence type="ECO:0000313" key="3">
    <source>
        <dbReference type="Proteomes" id="UP000619838"/>
    </source>
</evidence>
<dbReference type="EMBL" id="JADGII010000010">
    <property type="protein sequence ID" value="MBF0636933.1"/>
    <property type="molecule type" value="Genomic_DNA"/>
</dbReference>
<proteinExistence type="predicted"/>
<sequence>MRQIMTALLLAAAMIVLPQRVPALSGEPGDSACAHRYHTGVQTMQYDYDQDVVFNVYTYPRGMTDVAFEPGERILQHVFAGRNENWTIREVSGTSGMNVQEHLFVSSSRHDCMASMIVVTDRRTYHLTLCGNADAWMDRVEWNYPLRSDDE</sequence>
<comment type="caution">
    <text evidence="2">The sequence shown here is derived from an EMBL/GenBank/DDBJ whole genome shotgun (WGS) entry which is preliminary data.</text>
</comment>
<reference evidence="2 3" key="1">
    <citation type="journal article" date="2020" name="Microorganisms">
        <title>Simultaneous Genome Sequencing of Prosthecochloris ethylica and Desulfuromonas acetoxidans within a Syntrophic Mixture Reveals Unique Pili and Protein Interactions.</title>
        <authorList>
            <person name="Kyndt J.A."/>
            <person name="Van Beeumen J.J."/>
            <person name="Meyer T.E."/>
        </authorList>
    </citation>
    <scope>NUCLEOTIDE SEQUENCE [LARGE SCALE GENOMIC DNA]</scope>
    <source>
        <strain evidence="2 3">N3</strain>
    </source>
</reference>